<dbReference type="EMBL" id="RWIS01000023">
    <property type="protein sequence ID" value="RSK23858.1"/>
    <property type="molecule type" value="Genomic_DNA"/>
</dbReference>
<organism evidence="1 2">
    <name type="scientific">Hymenobacter metallilatus</name>
    <dbReference type="NCBI Taxonomy" id="2493666"/>
    <lineage>
        <taxon>Bacteria</taxon>
        <taxon>Pseudomonadati</taxon>
        <taxon>Bacteroidota</taxon>
        <taxon>Cytophagia</taxon>
        <taxon>Cytophagales</taxon>
        <taxon>Hymenobacteraceae</taxon>
        <taxon>Hymenobacter</taxon>
    </lineage>
</organism>
<dbReference type="Pfam" id="PF20137">
    <property type="entry name" value="BubE"/>
    <property type="match status" value="1"/>
</dbReference>
<proteinExistence type="predicted"/>
<name>A0A3R9LUQ6_9BACT</name>
<protein>
    <submittedName>
        <fullName evidence="1">Uncharacterized protein</fullName>
    </submittedName>
</protein>
<dbReference type="OrthoDB" id="3788717at2"/>
<evidence type="ECO:0000313" key="2">
    <source>
        <dbReference type="Proteomes" id="UP000280066"/>
    </source>
</evidence>
<dbReference type="Proteomes" id="UP000280066">
    <property type="component" value="Unassembled WGS sequence"/>
</dbReference>
<sequence>MKHAVLHHDFVEFVPQVLEQGVLYVSMPYATAAHLCCCGCGNKVVTPLTPTDWKLFYDGESISLTPSIGNWSFPCRSHYWIKHGKITWAGQWSQEEIAEGREQDRIAKKERLSRVYVPEDVTQQQTPEPVVETSGFWRRLWRWITSE</sequence>
<dbReference type="InterPro" id="IPR045384">
    <property type="entry name" value="DUF6527"/>
</dbReference>
<keyword evidence="2" id="KW-1185">Reference proteome</keyword>
<dbReference type="RefSeq" id="WP_045689376.1">
    <property type="nucleotide sequence ID" value="NZ_RWIS01000023.1"/>
</dbReference>
<comment type="caution">
    <text evidence="1">The sequence shown here is derived from an EMBL/GenBank/DDBJ whole genome shotgun (WGS) entry which is preliminary data.</text>
</comment>
<reference evidence="1 2" key="1">
    <citation type="submission" date="2018-12" db="EMBL/GenBank/DDBJ databases">
        <authorList>
            <person name="Feng G."/>
            <person name="Zhu H."/>
        </authorList>
    </citation>
    <scope>NUCLEOTIDE SEQUENCE [LARGE SCALE GENOMIC DNA]</scope>
    <source>
        <strain evidence="1 2">9PBR-2</strain>
    </source>
</reference>
<evidence type="ECO:0000313" key="1">
    <source>
        <dbReference type="EMBL" id="RSK23858.1"/>
    </source>
</evidence>
<dbReference type="AlphaFoldDB" id="A0A3R9LUQ6"/>
<accession>A0A3R9LUQ6</accession>
<gene>
    <name evidence="1" type="ORF">EI290_21770</name>
</gene>